<dbReference type="Pfam" id="PF04957">
    <property type="entry name" value="RMF"/>
    <property type="match status" value="1"/>
</dbReference>
<dbReference type="EMBL" id="JAEKJZ010000007">
    <property type="protein sequence ID" value="MBN9673470.1"/>
    <property type="molecule type" value="Genomic_DNA"/>
</dbReference>
<evidence type="ECO:0000313" key="2">
    <source>
        <dbReference type="EMBL" id="MBN9673470.1"/>
    </source>
</evidence>
<evidence type="ECO:0000313" key="3">
    <source>
        <dbReference type="Proteomes" id="UP000664096"/>
    </source>
</evidence>
<dbReference type="Proteomes" id="UP000664096">
    <property type="component" value="Unassembled WGS sequence"/>
</dbReference>
<gene>
    <name evidence="2" type="ORF">JF539_24140</name>
</gene>
<evidence type="ECO:0000256" key="1">
    <source>
        <dbReference type="SAM" id="MobiDB-lite"/>
    </source>
</evidence>
<sequence length="54" mass="6309">MQAYQTKAQVFAFERGVEAFREGKSLDDNPYPPKADYHGLWDEGYRKERQAQQG</sequence>
<accession>A0A939J6N3</accession>
<proteinExistence type="predicted"/>
<comment type="caution">
    <text evidence="2">The sequence shown here is derived from an EMBL/GenBank/DDBJ whole genome shotgun (WGS) entry which is preliminary data.</text>
</comment>
<name>A0A939J6N3_9HYPH</name>
<dbReference type="RefSeq" id="WP_207143330.1">
    <property type="nucleotide sequence ID" value="NZ_JAEKJZ010000007.1"/>
</dbReference>
<dbReference type="NCBIfam" id="NF041886">
    <property type="entry name" value="Rmf_CrpP_fam"/>
    <property type="match status" value="1"/>
</dbReference>
<organism evidence="2 3">
    <name type="scientific">Roseibium aggregatum</name>
    <dbReference type="NCBI Taxonomy" id="187304"/>
    <lineage>
        <taxon>Bacteria</taxon>
        <taxon>Pseudomonadati</taxon>
        <taxon>Pseudomonadota</taxon>
        <taxon>Alphaproteobacteria</taxon>
        <taxon>Hyphomicrobiales</taxon>
        <taxon>Stappiaceae</taxon>
        <taxon>Roseibium</taxon>
    </lineage>
</organism>
<dbReference type="AlphaFoldDB" id="A0A939J6N3"/>
<feature type="region of interest" description="Disordered" evidence="1">
    <location>
        <begin position="23"/>
        <end position="54"/>
    </location>
</feature>
<evidence type="ECO:0008006" key="4">
    <source>
        <dbReference type="Google" id="ProtNLM"/>
    </source>
</evidence>
<dbReference type="InterPro" id="IPR007040">
    <property type="entry name" value="Ribosome_modulation_factor"/>
</dbReference>
<feature type="compositionally biased region" description="Basic and acidic residues" evidence="1">
    <location>
        <begin position="35"/>
        <end position="54"/>
    </location>
</feature>
<reference evidence="2" key="1">
    <citation type="submission" date="2020-12" db="EMBL/GenBank/DDBJ databases">
        <title>Oil enriched cultivation method for isolating marine PHA-producing bacteria.</title>
        <authorList>
            <person name="Zheng W."/>
            <person name="Yu S."/>
            <person name="Huang Y."/>
        </authorList>
    </citation>
    <scope>NUCLEOTIDE SEQUENCE</scope>
    <source>
        <strain evidence="2">SY-2-12</strain>
    </source>
</reference>
<protein>
    <recommendedName>
        <fullName evidence="4">Ribosome modulation factor</fullName>
    </recommendedName>
</protein>